<sequence>MDQFSDIKARKIDMDEKMALIKKDISNEKLNKKELYVLDIRFILEKESLMQELERKKIHLLNVFNAASDKRLRENEHNSLTRNIDLSLQFQGLGARVNGLMAKQDSLQVEQQELARNVGLTDEVNAIFEKKSRDAIKVRSGRPKFS</sequence>
<proteinExistence type="predicted"/>
<dbReference type="AlphaFoldDB" id="A0A3P7LV97"/>
<protein>
    <submittedName>
        <fullName evidence="1">Uncharacterized protein</fullName>
    </submittedName>
</protein>
<gene>
    <name evidence="1" type="ORF">DILT_LOCUS9839</name>
</gene>
<reference evidence="1 2" key="1">
    <citation type="submission" date="2018-11" db="EMBL/GenBank/DDBJ databases">
        <authorList>
            <consortium name="Pathogen Informatics"/>
        </authorList>
    </citation>
    <scope>NUCLEOTIDE SEQUENCE [LARGE SCALE GENOMIC DNA]</scope>
</reference>
<dbReference type="OrthoDB" id="6254224at2759"/>
<evidence type="ECO:0000313" key="1">
    <source>
        <dbReference type="EMBL" id="VDN14008.1"/>
    </source>
</evidence>
<evidence type="ECO:0000313" key="2">
    <source>
        <dbReference type="Proteomes" id="UP000281553"/>
    </source>
</evidence>
<keyword evidence="2" id="KW-1185">Reference proteome</keyword>
<name>A0A3P7LV97_DIBLA</name>
<organism evidence="1 2">
    <name type="scientific">Dibothriocephalus latus</name>
    <name type="common">Fish tapeworm</name>
    <name type="synonym">Diphyllobothrium latum</name>
    <dbReference type="NCBI Taxonomy" id="60516"/>
    <lineage>
        <taxon>Eukaryota</taxon>
        <taxon>Metazoa</taxon>
        <taxon>Spiralia</taxon>
        <taxon>Lophotrochozoa</taxon>
        <taxon>Platyhelminthes</taxon>
        <taxon>Cestoda</taxon>
        <taxon>Eucestoda</taxon>
        <taxon>Diphyllobothriidea</taxon>
        <taxon>Diphyllobothriidae</taxon>
        <taxon>Dibothriocephalus</taxon>
    </lineage>
</organism>
<accession>A0A3P7LV97</accession>
<dbReference type="EMBL" id="UYRU01058006">
    <property type="protein sequence ID" value="VDN14008.1"/>
    <property type="molecule type" value="Genomic_DNA"/>
</dbReference>
<dbReference type="Proteomes" id="UP000281553">
    <property type="component" value="Unassembled WGS sequence"/>
</dbReference>